<dbReference type="AlphaFoldDB" id="A0A1M7HL48"/>
<dbReference type="OrthoDB" id="7871381at2"/>
<dbReference type="Proteomes" id="UP000183947">
    <property type="component" value="Unassembled WGS sequence"/>
</dbReference>
<name>A0A1M7HL48_9BACT</name>
<dbReference type="EMBL" id="FRAS01000051">
    <property type="protein sequence ID" value="SHM28847.1"/>
    <property type="molecule type" value="Genomic_DNA"/>
</dbReference>
<protein>
    <submittedName>
        <fullName evidence="1">Uncharacterized protein</fullName>
    </submittedName>
</protein>
<gene>
    <name evidence="1" type="ORF">SAMN02746009_04245</name>
</gene>
<keyword evidence="2" id="KW-1185">Reference proteome</keyword>
<sequence length="338" mass="38720">MLSSHQIETLKAGKAAQLPASRVITEAALPSSTYTYFLYDECWLTDQASLPELLEGLRVAGSPELGGFICHYYHTALAGRLPQTRYLIEQKVPFAAEFSEYLLAADRRNYSRPKEWLQYLTQQIHEARPEDIDYFFTEIAATLQHRLVVRTETKIFRITELEFYYHSRNHPDPYVHRDAEQLKPLHWYFNKATSLDLTFGDRDSNSFGGILLRGLQLLSTAPTDEVTPSYPYIMGPQLLTRALVASWGSALNGATYLSLEESSTPTEAPPTAWRTARVGLTFRPDEEDTALPYMTRPYRFLADEGYLSRLKNKESICKQQRMDADTVRRILGYKPGWL</sequence>
<proteinExistence type="predicted"/>
<dbReference type="RefSeq" id="WP_073289202.1">
    <property type="nucleotide sequence ID" value="NZ_FRAS01000051.1"/>
</dbReference>
<accession>A0A1M7HL48</accession>
<reference evidence="2" key="1">
    <citation type="submission" date="2016-11" db="EMBL/GenBank/DDBJ databases">
        <authorList>
            <person name="Varghese N."/>
            <person name="Submissions S."/>
        </authorList>
    </citation>
    <scope>NUCLEOTIDE SEQUENCE [LARGE SCALE GENOMIC DNA]</scope>
    <source>
        <strain evidence="2">DSM 18569</strain>
    </source>
</reference>
<organism evidence="1 2">
    <name type="scientific">Hymenobacter psychrotolerans DSM 18569</name>
    <dbReference type="NCBI Taxonomy" id="1121959"/>
    <lineage>
        <taxon>Bacteria</taxon>
        <taxon>Pseudomonadati</taxon>
        <taxon>Bacteroidota</taxon>
        <taxon>Cytophagia</taxon>
        <taxon>Cytophagales</taxon>
        <taxon>Hymenobacteraceae</taxon>
        <taxon>Hymenobacter</taxon>
    </lineage>
</organism>
<evidence type="ECO:0000313" key="2">
    <source>
        <dbReference type="Proteomes" id="UP000183947"/>
    </source>
</evidence>
<evidence type="ECO:0000313" key="1">
    <source>
        <dbReference type="EMBL" id="SHM28847.1"/>
    </source>
</evidence>
<dbReference type="STRING" id="1121959.SAMN02746009_04245"/>